<sequence>MASEAVVFVALGDRFRPALEPPGGPSTACFVVFYASPPSCPRPRPHQFLVAIAIPVAVPWTLRCTRPPTNRLCYQAPSHSLLAVRPAPAAALPSAAVQRPRSRARPVGISPQLHRLRGASAVWHPIGAPRATAPSSAAVAASV</sequence>
<organism evidence="1">
    <name type="scientific">Mytilinidion resinicola</name>
    <dbReference type="NCBI Taxonomy" id="574789"/>
    <lineage>
        <taxon>Eukaryota</taxon>
        <taxon>Fungi</taxon>
        <taxon>Dikarya</taxon>
        <taxon>Ascomycota</taxon>
        <taxon>Pezizomycotina</taxon>
        <taxon>Dothideomycetes</taxon>
        <taxon>Pleosporomycetidae</taxon>
        <taxon>Mytilinidiales</taxon>
        <taxon>Mytilinidiaceae</taxon>
        <taxon>Mytilinidion</taxon>
    </lineage>
</organism>
<accession>A0A6A6Y168</accession>
<reference evidence="3" key="3">
    <citation type="submission" date="2025-04" db="UniProtKB">
        <authorList>
            <consortium name="RefSeq"/>
        </authorList>
    </citation>
    <scope>IDENTIFICATION</scope>
    <source>
        <strain evidence="3">CBS 304.34</strain>
    </source>
</reference>
<dbReference type="GeneID" id="54454248"/>
<dbReference type="EMBL" id="MU003726">
    <property type="protein sequence ID" value="KAF2801975.1"/>
    <property type="molecule type" value="Genomic_DNA"/>
</dbReference>
<reference evidence="1 3" key="1">
    <citation type="journal article" date="2020" name="Stud. Mycol.">
        <title>101 Dothideomycetes genomes: a test case for predicting lifestyles and emergence of pathogens.</title>
        <authorList>
            <person name="Haridas S."/>
            <person name="Albert R."/>
            <person name="Binder M."/>
            <person name="Bloem J."/>
            <person name="Labutti K."/>
            <person name="Salamov A."/>
            <person name="Andreopoulos B."/>
            <person name="Baker S."/>
            <person name="Barry K."/>
            <person name="Bills G."/>
            <person name="Bluhm B."/>
            <person name="Cannon C."/>
            <person name="Castanera R."/>
            <person name="Culley D."/>
            <person name="Daum C."/>
            <person name="Ezra D."/>
            <person name="Gonzalez J."/>
            <person name="Henrissat B."/>
            <person name="Kuo A."/>
            <person name="Liang C."/>
            <person name="Lipzen A."/>
            <person name="Lutzoni F."/>
            <person name="Magnuson J."/>
            <person name="Mondo S."/>
            <person name="Nolan M."/>
            <person name="Ohm R."/>
            <person name="Pangilinan J."/>
            <person name="Park H.-J."/>
            <person name="Ramirez L."/>
            <person name="Alfaro M."/>
            <person name="Sun H."/>
            <person name="Tritt A."/>
            <person name="Yoshinaga Y."/>
            <person name="Zwiers L.-H."/>
            <person name="Turgeon B."/>
            <person name="Goodwin S."/>
            <person name="Spatafora J."/>
            <person name="Crous P."/>
            <person name="Grigoriev I."/>
        </authorList>
    </citation>
    <scope>NUCLEOTIDE SEQUENCE</scope>
    <source>
        <strain evidence="1 3">CBS 304.34</strain>
    </source>
</reference>
<dbReference type="RefSeq" id="XP_033568939.1">
    <property type="nucleotide sequence ID" value="XM_033713355.1"/>
</dbReference>
<evidence type="ECO:0000313" key="2">
    <source>
        <dbReference type="Proteomes" id="UP000504636"/>
    </source>
</evidence>
<keyword evidence="2" id="KW-1185">Reference proteome</keyword>
<dbReference type="AlphaFoldDB" id="A0A6A6Y168"/>
<proteinExistence type="predicted"/>
<gene>
    <name evidence="1 3" type="ORF">BDZ99DRAFT_212032</name>
</gene>
<dbReference type="Proteomes" id="UP000504636">
    <property type="component" value="Unplaced"/>
</dbReference>
<name>A0A6A6Y168_9PEZI</name>
<evidence type="ECO:0000313" key="3">
    <source>
        <dbReference type="RefSeq" id="XP_033568939.1"/>
    </source>
</evidence>
<reference evidence="3" key="2">
    <citation type="submission" date="2020-04" db="EMBL/GenBank/DDBJ databases">
        <authorList>
            <consortium name="NCBI Genome Project"/>
        </authorList>
    </citation>
    <scope>NUCLEOTIDE SEQUENCE</scope>
    <source>
        <strain evidence="3">CBS 304.34</strain>
    </source>
</reference>
<protein>
    <submittedName>
        <fullName evidence="1 3">Uncharacterized protein</fullName>
    </submittedName>
</protein>
<evidence type="ECO:0000313" key="1">
    <source>
        <dbReference type="EMBL" id="KAF2801975.1"/>
    </source>
</evidence>